<dbReference type="EMBL" id="GGFK01014254">
    <property type="protein sequence ID" value="MBW47575.1"/>
    <property type="molecule type" value="Transcribed_RNA"/>
</dbReference>
<proteinExistence type="predicted"/>
<sequence length="107" mass="12517">MPPLGRCFVVSFCSSSSRPAHTESEAANSATERSYRLFKPQRLLLRLCRNFPLVLSRVFEYSLPHLSVFKYNIATLQPARDQYVFEICKRIYHQIRIKDKSSGNFVW</sequence>
<evidence type="ECO:0000313" key="1">
    <source>
        <dbReference type="EMBL" id="MBW47575.1"/>
    </source>
</evidence>
<accession>A0A2M4B3E7</accession>
<name>A0A2M4B3E7_9DIPT</name>
<protein>
    <submittedName>
        <fullName evidence="1">Putative secreted protein</fullName>
    </submittedName>
</protein>
<dbReference type="AlphaFoldDB" id="A0A2M4B3E7"/>
<organism evidence="1">
    <name type="scientific">Anopheles triannulatus</name>
    <dbReference type="NCBI Taxonomy" id="58253"/>
    <lineage>
        <taxon>Eukaryota</taxon>
        <taxon>Metazoa</taxon>
        <taxon>Ecdysozoa</taxon>
        <taxon>Arthropoda</taxon>
        <taxon>Hexapoda</taxon>
        <taxon>Insecta</taxon>
        <taxon>Pterygota</taxon>
        <taxon>Neoptera</taxon>
        <taxon>Endopterygota</taxon>
        <taxon>Diptera</taxon>
        <taxon>Nematocera</taxon>
        <taxon>Culicoidea</taxon>
        <taxon>Culicidae</taxon>
        <taxon>Anophelinae</taxon>
        <taxon>Anopheles</taxon>
    </lineage>
</organism>
<reference evidence="1" key="1">
    <citation type="submission" date="2018-01" db="EMBL/GenBank/DDBJ databases">
        <title>An insight into the sialome of Amazonian anophelines.</title>
        <authorList>
            <person name="Ribeiro J.M."/>
            <person name="Scarpassa V."/>
            <person name="Calvo E."/>
        </authorList>
    </citation>
    <scope>NUCLEOTIDE SEQUENCE</scope>
    <source>
        <tissue evidence="1">Salivary glands</tissue>
    </source>
</reference>